<feature type="coiled-coil region" evidence="9">
    <location>
        <begin position="77"/>
        <end position="104"/>
    </location>
</feature>
<evidence type="ECO:0000256" key="7">
    <source>
        <dbReference type="ARBA" id="ARBA00022833"/>
    </source>
</evidence>
<sequence>MDPLSVEEIVQRAGNFDYNSLVPLRYWLRSADTIQKEASIYEHEGNDQQAYLLLFRHATLILDKLSRHPEAKDPANKTALQEARQIVQRNLQKLEELRPKINRRHERYMELRARQETERKKMAGARQTISGPVELTREMDRLSVGTRRSTDPAGVNTKQSLDAGEHRDLAAKLAQREIRRRDLAKRKVRQAGVSDEEEHERRTAGVWNTWEDDLAGNGMKEESDDLNRRILEVGRRGQDALDRRRESVASEGRSMATGVYHYPMVPQKHDFQTWETTAIKAAQYPDTRPPGAPPAIPRKVLLDPAAGGPVPPPYPRKAPIRTEPSGPPLPGKYLDSDGSETPSRSASATPPRPELNSSDYQFKPTAFLENGAPLRTVFIPPTLRQEFLRVAWPNTRQNLETCGILCGTLISNALFISRLLIPEQENTSDTCETTNESALFDYCDSEDLMVLGWIHTHPSQTCFMSSRDLHTHCGYQVMMPESIAIVCAPSKQPSWGCFRLTDPPGMKSILNCTQTGLFHPHAEINIYTDAKKPGHVCELPGLEFAVVDQRPS</sequence>
<keyword evidence="5" id="KW-0833">Ubl conjugation pathway</keyword>
<evidence type="ECO:0000256" key="6">
    <source>
        <dbReference type="ARBA" id="ARBA00022801"/>
    </source>
</evidence>
<dbReference type="EMBL" id="JBBPHU010000002">
    <property type="protein sequence ID" value="KAK7521622.1"/>
    <property type="molecule type" value="Genomic_DNA"/>
</dbReference>
<dbReference type="Proteomes" id="UP001363622">
    <property type="component" value="Unassembled WGS sequence"/>
</dbReference>
<dbReference type="InterPro" id="IPR000555">
    <property type="entry name" value="JAMM/MPN+_dom"/>
</dbReference>
<evidence type="ECO:0000313" key="13">
    <source>
        <dbReference type="Proteomes" id="UP001363622"/>
    </source>
</evidence>
<feature type="domain" description="MPN" evidence="11">
    <location>
        <begin position="377"/>
        <end position="504"/>
    </location>
</feature>
<evidence type="ECO:0000256" key="8">
    <source>
        <dbReference type="ARBA" id="ARBA00023049"/>
    </source>
</evidence>
<dbReference type="InterPro" id="IPR015063">
    <property type="entry name" value="USP8_dimer"/>
</dbReference>
<feature type="compositionally biased region" description="Pro residues" evidence="10">
    <location>
        <begin position="287"/>
        <end position="296"/>
    </location>
</feature>
<dbReference type="InterPro" id="IPR044098">
    <property type="entry name" value="STAMBP/STALP-like_MPN"/>
</dbReference>
<dbReference type="Gene3D" id="3.40.140.10">
    <property type="entry name" value="Cytidine Deaminase, domain 2"/>
    <property type="match status" value="1"/>
</dbReference>
<dbReference type="Pfam" id="PF08969">
    <property type="entry name" value="USP8_dimer"/>
    <property type="match status" value="1"/>
</dbReference>
<protein>
    <recommendedName>
        <fullName evidence="11">MPN domain-containing protein</fullName>
    </recommendedName>
</protein>
<dbReference type="Gene3D" id="1.20.58.80">
    <property type="entry name" value="Phosphotransferase system, lactose/cellobiose-type IIA subunit"/>
    <property type="match status" value="1"/>
</dbReference>
<dbReference type="Pfam" id="PF01398">
    <property type="entry name" value="JAB"/>
    <property type="match status" value="1"/>
</dbReference>
<dbReference type="SUPFAM" id="SSF102712">
    <property type="entry name" value="JAB1/MPN domain"/>
    <property type="match status" value="1"/>
</dbReference>
<reference evidence="12 13" key="1">
    <citation type="submission" date="2024-04" db="EMBL/GenBank/DDBJ databases">
        <title>Phyllosticta paracitricarpa is synonymous to the EU quarantine fungus P. citricarpa based on phylogenomic analyses.</title>
        <authorList>
            <consortium name="Lawrence Berkeley National Laboratory"/>
            <person name="Van Ingen-Buijs V.A."/>
            <person name="Van Westerhoven A.C."/>
            <person name="Haridas S."/>
            <person name="Skiadas P."/>
            <person name="Martin F."/>
            <person name="Groenewald J.Z."/>
            <person name="Crous P.W."/>
            <person name="Seidl M.F."/>
        </authorList>
    </citation>
    <scope>NUCLEOTIDE SEQUENCE [LARGE SCALE GENOMIC DNA]</scope>
    <source>
        <strain evidence="12 13">CBS 123371</strain>
    </source>
</reference>
<dbReference type="PANTHER" id="PTHR12947:SF13">
    <property type="entry name" value="FI19924P1"/>
    <property type="match status" value="1"/>
</dbReference>
<evidence type="ECO:0000256" key="9">
    <source>
        <dbReference type="SAM" id="Coils"/>
    </source>
</evidence>
<dbReference type="SUPFAM" id="SSF140856">
    <property type="entry name" value="USP8 N-terminal domain-like"/>
    <property type="match status" value="1"/>
</dbReference>
<keyword evidence="6" id="KW-0378">Hydrolase</keyword>
<evidence type="ECO:0000256" key="2">
    <source>
        <dbReference type="ARBA" id="ARBA00010981"/>
    </source>
</evidence>
<keyword evidence="7" id="KW-0862">Zinc</keyword>
<keyword evidence="4" id="KW-0479">Metal-binding</keyword>
<evidence type="ECO:0000256" key="10">
    <source>
        <dbReference type="SAM" id="MobiDB-lite"/>
    </source>
</evidence>
<gene>
    <name evidence="12" type="ORF">IWZ03DRAFT_97969</name>
</gene>
<dbReference type="PROSITE" id="PS50249">
    <property type="entry name" value="MPN"/>
    <property type="match status" value="1"/>
</dbReference>
<keyword evidence="3" id="KW-0645">Protease</keyword>
<feature type="compositionally biased region" description="Low complexity" evidence="10">
    <location>
        <begin position="339"/>
        <end position="349"/>
    </location>
</feature>
<comment type="caution">
    <text evidence="12">The sequence shown here is derived from an EMBL/GenBank/DDBJ whole genome shotgun (WGS) entry which is preliminary data.</text>
</comment>
<evidence type="ECO:0000256" key="3">
    <source>
        <dbReference type="ARBA" id="ARBA00022670"/>
    </source>
</evidence>
<evidence type="ECO:0000313" key="12">
    <source>
        <dbReference type="EMBL" id="KAK7521622.1"/>
    </source>
</evidence>
<organism evidence="12 13">
    <name type="scientific">Phyllosticta citriasiana</name>
    <dbReference type="NCBI Taxonomy" id="595635"/>
    <lineage>
        <taxon>Eukaryota</taxon>
        <taxon>Fungi</taxon>
        <taxon>Dikarya</taxon>
        <taxon>Ascomycota</taxon>
        <taxon>Pezizomycotina</taxon>
        <taxon>Dothideomycetes</taxon>
        <taxon>Dothideomycetes incertae sedis</taxon>
        <taxon>Botryosphaeriales</taxon>
        <taxon>Phyllostictaceae</taxon>
        <taxon>Phyllosticta</taxon>
    </lineage>
</organism>
<feature type="region of interest" description="Disordered" evidence="10">
    <location>
        <begin position="284"/>
        <end position="359"/>
    </location>
</feature>
<dbReference type="CDD" id="cd08066">
    <property type="entry name" value="MPN_AMSH_like"/>
    <property type="match status" value="1"/>
</dbReference>
<keyword evidence="9" id="KW-0175">Coiled coil</keyword>
<name>A0ABR1KTW2_9PEZI</name>
<evidence type="ECO:0000259" key="11">
    <source>
        <dbReference type="PROSITE" id="PS50249"/>
    </source>
</evidence>
<dbReference type="InterPro" id="IPR037518">
    <property type="entry name" value="MPN"/>
</dbReference>
<comment type="similarity">
    <text evidence="2">Belongs to the peptidase M67C family.</text>
</comment>
<evidence type="ECO:0000256" key="5">
    <source>
        <dbReference type="ARBA" id="ARBA00022786"/>
    </source>
</evidence>
<keyword evidence="8" id="KW-0482">Metalloprotease</keyword>
<evidence type="ECO:0000256" key="4">
    <source>
        <dbReference type="ARBA" id="ARBA00022723"/>
    </source>
</evidence>
<dbReference type="SMART" id="SM00232">
    <property type="entry name" value="JAB_MPN"/>
    <property type="match status" value="1"/>
</dbReference>
<proteinExistence type="inferred from homology"/>
<comment type="cofactor">
    <cofactor evidence="1">
        <name>Zn(2+)</name>
        <dbReference type="ChEBI" id="CHEBI:29105"/>
    </cofactor>
</comment>
<accession>A0ABR1KTW2</accession>
<dbReference type="PANTHER" id="PTHR12947">
    <property type="entry name" value="AMSH-LIKE PROTEASE"/>
    <property type="match status" value="1"/>
</dbReference>
<keyword evidence="13" id="KW-1185">Reference proteome</keyword>
<evidence type="ECO:0000256" key="1">
    <source>
        <dbReference type="ARBA" id="ARBA00001947"/>
    </source>
</evidence>